<dbReference type="InterPro" id="IPR036291">
    <property type="entry name" value="NAD(P)-bd_dom_sf"/>
</dbReference>
<dbReference type="Gene3D" id="3.40.50.720">
    <property type="entry name" value="NAD(P)-binding Rossmann-like Domain"/>
    <property type="match status" value="1"/>
</dbReference>
<dbReference type="PROSITE" id="PS51201">
    <property type="entry name" value="RCK_N"/>
    <property type="match status" value="1"/>
</dbReference>
<evidence type="ECO:0000313" key="2">
    <source>
        <dbReference type="EMBL" id="QNV40012.1"/>
    </source>
</evidence>
<name>A0A7H2BK16_9MICC</name>
<sequence length="233" mass="25514">MVRKKKLSLFDSDNVSEGSSVAVIGLGRFGQSVALELMANGSEVLGIDDREEIVQSLNNKLTHVVRANATHPDVLDQLGITDFDRVVVAIGTHLESSILVTSYLLRAGVENIWAKAVSDQHGVILQQLGVRNVVFPEKDMGKRVAHLLQGDLKEFIQIDTNYALAMASATEKLSGVNLNPHELYKKYGVAINSYRDSSGQWNHDLENLHLTPGNVVILGGDPQAIERFASKFL</sequence>
<evidence type="ECO:0000259" key="1">
    <source>
        <dbReference type="PROSITE" id="PS51201"/>
    </source>
</evidence>
<dbReference type="KEGG" id="rama:IDM48_00685"/>
<organism evidence="2 3">
    <name type="scientific">Rothia amarae</name>
    <dbReference type="NCBI Taxonomy" id="169480"/>
    <lineage>
        <taxon>Bacteria</taxon>
        <taxon>Bacillati</taxon>
        <taxon>Actinomycetota</taxon>
        <taxon>Actinomycetes</taxon>
        <taxon>Micrococcales</taxon>
        <taxon>Micrococcaceae</taxon>
        <taxon>Rothia</taxon>
    </lineage>
</organism>
<proteinExistence type="predicted"/>
<dbReference type="InterPro" id="IPR050721">
    <property type="entry name" value="Trk_Ktr_HKT_K-transport"/>
</dbReference>
<protein>
    <submittedName>
        <fullName evidence="2">TrkA family potassium uptake protein</fullName>
    </submittedName>
</protein>
<dbReference type="PANTHER" id="PTHR43833">
    <property type="entry name" value="POTASSIUM CHANNEL PROTEIN 2-RELATED-RELATED"/>
    <property type="match status" value="1"/>
</dbReference>
<dbReference type="Proteomes" id="UP000516421">
    <property type="component" value="Chromosome"/>
</dbReference>
<dbReference type="RefSeq" id="WP_141669350.1">
    <property type="nucleotide sequence ID" value="NZ_CP061538.1"/>
</dbReference>
<dbReference type="SUPFAM" id="SSF51735">
    <property type="entry name" value="NAD(P)-binding Rossmann-fold domains"/>
    <property type="match status" value="1"/>
</dbReference>
<feature type="domain" description="RCK N-terminal" evidence="1">
    <location>
        <begin position="18"/>
        <end position="134"/>
    </location>
</feature>
<dbReference type="PANTHER" id="PTHR43833:SF7">
    <property type="entry name" value="KTR SYSTEM POTASSIUM UPTAKE PROTEIN C"/>
    <property type="match status" value="1"/>
</dbReference>
<gene>
    <name evidence="2" type="ORF">IDM48_00685</name>
</gene>
<dbReference type="InterPro" id="IPR003148">
    <property type="entry name" value="RCK_N"/>
</dbReference>
<accession>A0A7H2BK16</accession>
<dbReference type="EMBL" id="CP061538">
    <property type="protein sequence ID" value="QNV40012.1"/>
    <property type="molecule type" value="Genomic_DNA"/>
</dbReference>
<keyword evidence="3" id="KW-1185">Reference proteome</keyword>
<dbReference type="AlphaFoldDB" id="A0A7H2BK16"/>
<reference evidence="2 3" key="1">
    <citation type="submission" date="2020-09" db="EMBL/GenBank/DDBJ databases">
        <title>Investigation of environmental microbe.</title>
        <authorList>
            <person name="Ou Y."/>
            <person name="Kang Q."/>
        </authorList>
    </citation>
    <scope>NUCLEOTIDE SEQUENCE [LARGE SCALE GENOMIC DNA]</scope>
    <source>
        <strain evidence="2 3">KJZ-9</strain>
    </source>
</reference>
<evidence type="ECO:0000313" key="3">
    <source>
        <dbReference type="Proteomes" id="UP000516421"/>
    </source>
</evidence>
<dbReference type="Pfam" id="PF02254">
    <property type="entry name" value="TrkA_N"/>
    <property type="match status" value="1"/>
</dbReference>
<dbReference type="InterPro" id="IPR036721">
    <property type="entry name" value="RCK_C_sf"/>
</dbReference>
<dbReference type="SUPFAM" id="SSF116726">
    <property type="entry name" value="TrkA C-terminal domain-like"/>
    <property type="match status" value="1"/>
</dbReference>
<dbReference type="GO" id="GO:0006813">
    <property type="term" value="P:potassium ion transport"/>
    <property type="evidence" value="ECO:0007669"/>
    <property type="project" value="InterPro"/>
</dbReference>